<feature type="region of interest" description="Disordered" evidence="1">
    <location>
        <begin position="53"/>
        <end position="121"/>
    </location>
</feature>
<accession>A0A1V3IFF8</accession>
<evidence type="ECO:0000313" key="3">
    <source>
        <dbReference type="Proteomes" id="UP000189426"/>
    </source>
</evidence>
<feature type="compositionally biased region" description="Polar residues" evidence="1">
    <location>
        <begin position="82"/>
        <end position="92"/>
    </location>
</feature>
<keyword evidence="3" id="KW-1185">Reference proteome</keyword>
<feature type="compositionally biased region" description="Low complexity" evidence="1">
    <location>
        <begin position="190"/>
        <end position="206"/>
    </location>
</feature>
<reference evidence="2 3" key="1">
    <citation type="submission" date="2016-10" db="EMBL/GenBank/DDBJ databases">
        <title>Rodentibacter gen. nov. and new species.</title>
        <authorList>
            <person name="Christensen H."/>
        </authorList>
    </citation>
    <scope>NUCLEOTIDE SEQUENCE [LARGE SCALE GENOMIC DNA]</scope>
    <source>
        <strain evidence="2 3">Ppn418</strain>
    </source>
</reference>
<feature type="compositionally biased region" description="Low complexity" evidence="1">
    <location>
        <begin position="93"/>
        <end position="109"/>
    </location>
</feature>
<feature type="compositionally biased region" description="Low complexity" evidence="1">
    <location>
        <begin position="58"/>
        <end position="81"/>
    </location>
</feature>
<feature type="compositionally biased region" description="Polar residues" evidence="1">
    <location>
        <begin position="110"/>
        <end position="121"/>
    </location>
</feature>
<comment type="caution">
    <text evidence="2">The sequence shown here is derived from an EMBL/GenBank/DDBJ whole genome shotgun (WGS) entry which is preliminary data.</text>
</comment>
<evidence type="ECO:0000256" key="1">
    <source>
        <dbReference type="SAM" id="MobiDB-lite"/>
    </source>
</evidence>
<gene>
    <name evidence="2" type="ORF">BKK47_06555</name>
</gene>
<organism evidence="2 3">
    <name type="scientific">Rodentibacter mrazii</name>
    <dbReference type="NCBI Taxonomy" id="1908257"/>
    <lineage>
        <taxon>Bacteria</taxon>
        <taxon>Pseudomonadati</taxon>
        <taxon>Pseudomonadota</taxon>
        <taxon>Gammaproteobacteria</taxon>
        <taxon>Pasteurellales</taxon>
        <taxon>Pasteurellaceae</taxon>
        <taxon>Rodentibacter</taxon>
    </lineage>
</organism>
<dbReference type="EMBL" id="MLHG01000039">
    <property type="protein sequence ID" value="OOF39444.1"/>
    <property type="molecule type" value="Genomic_DNA"/>
</dbReference>
<evidence type="ECO:0008006" key="4">
    <source>
        <dbReference type="Google" id="ProtNLM"/>
    </source>
</evidence>
<evidence type="ECO:0000313" key="2">
    <source>
        <dbReference type="EMBL" id="OOF39444.1"/>
    </source>
</evidence>
<dbReference type="STRING" id="1908257.BKK47_06555"/>
<name>A0A1V3IFF8_9PAST</name>
<feature type="compositionally biased region" description="Polar residues" evidence="1">
    <location>
        <begin position="154"/>
        <end position="170"/>
    </location>
</feature>
<dbReference type="Proteomes" id="UP000189426">
    <property type="component" value="Unassembled WGS sequence"/>
</dbReference>
<dbReference type="PROSITE" id="PS51257">
    <property type="entry name" value="PROKAR_LIPOPROTEIN"/>
    <property type="match status" value="1"/>
</dbReference>
<feature type="region of interest" description="Disordered" evidence="1">
    <location>
        <begin position="154"/>
        <end position="206"/>
    </location>
</feature>
<protein>
    <recommendedName>
        <fullName evidence="4">Lipoprotein</fullName>
    </recommendedName>
</protein>
<proteinExistence type="predicted"/>
<dbReference type="AlphaFoldDB" id="A0A1V3IFF8"/>
<sequence length="206" mass="21626">MKKKNQILVTLSIVALLGGCSEEEVQRDVYHSLDDCLADWKRIELCEADKNTENTQSAPANMPAQPQQNNNSLSGLGLRNNAENTNSVNGEWQNANQNNPAASESNNANGETTANVESSDPSFGAAVAGGVMGYMAARAISSFLGPSYHPSNRAVSTPNGQVIQPQTNRSVGKPMLVKGNAGSMNSKPISRGGFSSPSNSNRSSGG</sequence>
<dbReference type="RefSeq" id="WP_077494106.1">
    <property type="nucleotide sequence ID" value="NZ_MLHG01000039.1"/>
</dbReference>